<sequence>MIQFHTTRMLASSIVLKFHLSLYLFLVYTSEVTCSKFCDICKRSMSKKRAKESLRQGGHVGYMEALDHFWEKKKEADVEKELKKDERYQ</sequence>
<dbReference type="EMBL" id="GBRH01212390">
    <property type="protein sequence ID" value="JAD85505.1"/>
    <property type="molecule type" value="Transcribed_RNA"/>
</dbReference>
<evidence type="ECO:0000313" key="2">
    <source>
        <dbReference type="EMBL" id="JAD85505.1"/>
    </source>
</evidence>
<evidence type="ECO:0000256" key="1">
    <source>
        <dbReference type="SAM" id="SignalP"/>
    </source>
</evidence>
<keyword evidence="1" id="KW-0732">Signal</keyword>
<reference evidence="2" key="2">
    <citation type="journal article" date="2015" name="Data Brief">
        <title>Shoot transcriptome of the giant reed, Arundo donax.</title>
        <authorList>
            <person name="Barrero R.A."/>
            <person name="Guerrero F.D."/>
            <person name="Moolhuijzen P."/>
            <person name="Goolsby J.A."/>
            <person name="Tidwell J."/>
            <person name="Bellgard S.E."/>
            <person name="Bellgard M.I."/>
        </authorList>
    </citation>
    <scope>NUCLEOTIDE SEQUENCE</scope>
    <source>
        <tissue evidence="2">Shoot tissue taken approximately 20 cm above the soil surface</tissue>
    </source>
</reference>
<proteinExistence type="predicted"/>
<accession>A0A0A9DIK8</accession>
<dbReference type="AlphaFoldDB" id="A0A0A9DIK8"/>
<reference evidence="2" key="1">
    <citation type="submission" date="2014-09" db="EMBL/GenBank/DDBJ databases">
        <authorList>
            <person name="Magalhaes I.L.F."/>
            <person name="Oliveira U."/>
            <person name="Santos F.R."/>
            <person name="Vidigal T.H.D.A."/>
            <person name="Brescovit A.D."/>
            <person name="Santos A.J."/>
        </authorList>
    </citation>
    <scope>NUCLEOTIDE SEQUENCE</scope>
    <source>
        <tissue evidence="2">Shoot tissue taken approximately 20 cm above the soil surface</tissue>
    </source>
</reference>
<protein>
    <submittedName>
        <fullName evidence="2">Uncharacterized protein</fullName>
    </submittedName>
</protein>
<feature type="signal peptide" evidence="1">
    <location>
        <begin position="1"/>
        <end position="34"/>
    </location>
</feature>
<organism evidence="2">
    <name type="scientific">Arundo donax</name>
    <name type="common">Giant reed</name>
    <name type="synonym">Donax arundinaceus</name>
    <dbReference type="NCBI Taxonomy" id="35708"/>
    <lineage>
        <taxon>Eukaryota</taxon>
        <taxon>Viridiplantae</taxon>
        <taxon>Streptophyta</taxon>
        <taxon>Embryophyta</taxon>
        <taxon>Tracheophyta</taxon>
        <taxon>Spermatophyta</taxon>
        <taxon>Magnoliopsida</taxon>
        <taxon>Liliopsida</taxon>
        <taxon>Poales</taxon>
        <taxon>Poaceae</taxon>
        <taxon>PACMAD clade</taxon>
        <taxon>Arundinoideae</taxon>
        <taxon>Arundineae</taxon>
        <taxon>Arundo</taxon>
    </lineage>
</organism>
<feature type="chain" id="PRO_5002046459" evidence="1">
    <location>
        <begin position="35"/>
        <end position="89"/>
    </location>
</feature>
<name>A0A0A9DIK8_ARUDO</name>